<name>A9ES72_SORC5</name>
<protein>
    <submittedName>
        <fullName evidence="1">Uncharacterized protein</fullName>
    </submittedName>
</protein>
<gene>
    <name evidence="1" type="ordered locus">sce7192</name>
</gene>
<sequence>MTTAMQMPMMPQTMYPMMPTPEMAAGAAMMPGMMGMGMPMMGMMPGMMGMPMMPTMGMMPGMMGMSMPMMPGMMGMGMPMMGMMPGMMGMGMPMMCKMSCEMTKDGMVCKMMPPEGMSMDVLKERCEAMTKMMSAGMPMMMMCGGMPMMMCTPATTK</sequence>
<reference evidence="1 2" key="1">
    <citation type="journal article" date="2007" name="Nat. Biotechnol.">
        <title>Complete genome sequence of the myxobacterium Sorangium cellulosum.</title>
        <authorList>
            <person name="Schneiker S."/>
            <person name="Perlova O."/>
            <person name="Kaiser O."/>
            <person name="Gerth K."/>
            <person name="Alici A."/>
            <person name="Altmeyer M.O."/>
            <person name="Bartels D."/>
            <person name="Bekel T."/>
            <person name="Beyer S."/>
            <person name="Bode E."/>
            <person name="Bode H.B."/>
            <person name="Bolten C.J."/>
            <person name="Choudhuri J.V."/>
            <person name="Doss S."/>
            <person name="Elnakady Y.A."/>
            <person name="Frank B."/>
            <person name="Gaigalat L."/>
            <person name="Goesmann A."/>
            <person name="Groeger C."/>
            <person name="Gross F."/>
            <person name="Jelsbak L."/>
            <person name="Jelsbak L."/>
            <person name="Kalinowski J."/>
            <person name="Kegler C."/>
            <person name="Knauber T."/>
            <person name="Konietzny S."/>
            <person name="Kopp M."/>
            <person name="Krause L."/>
            <person name="Krug D."/>
            <person name="Linke B."/>
            <person name="Mahmud T."/>
            <person name="Martinez-Arias R."/>
            <person name="McHardy A.C."/>
            <person name="Merai M."/>
            <person name="Meyer F."/>
            <person name="Mormann S."/>
            <person name="Munoz-Dorado J."/>
            <person name="Perez J."/>
            <person name="Pradella S."/>
            <person name="Rachid S."/>
            <person name="Raddatz G."/>
            <person name="Rosenau F."/>
            <person name="Rueckert C."/>
            <person name="Sasse F."/>
            <person name="Scharfe M."/>
            <person name="Schuster S.C."/>
            <person name="Suen G."/>
            <person name="Treuner-Lange A."/>
            <person name="Velicer G.J."/>
            <person name="Vorholter F.-J."/>
            <person name="Weissman K.J."/>
            <person name="Welch R.D."/>
            <person name="Wenzel S.C."/>
            <person name="Whitworth D.E."/>
            <person name="Wilhelm S."/>
            <person name="Wittmann C."/>
            <person name="Bloecker H."/>
            <person name="Puehler A."/>
            <person name="Mueller R."/>
        </authorList>
    </citation>
    <scope>NUCLEOTIDE SEQUENCE [LARGE SCALE GENOMIC DNA]</scope>
    <source>
        <strain evidence="2">So ce56</strain>
    </source>
</reference>
<proteinExistence type="predicted"/>
<dbReference type="EMBL" id="AM746676">
    <property type="protein sequence ID" value="CAN97361.1"/>
    <property type="molecule type" value="Genomic_DNA"/>
</dbReference>
<dbReference type="Proteomes" id="UP000002139">
    <property type="component" value="Chromosome"/>
</dbReference>
<dbReference type="BioCyc" id="SCEL448385:SCE_RS36860-MONOMER"/>
<dbReference type="eggNOG" id="ENOG50334FS">
    <property type="taxonomic scope" value="Bacteria"/>
</dbReference>
<dbReference type="AlphaFoldDB" id="A9ES72"/>
<evidence type="ECO:0000313" key="2">
    <source>
        <dbReference type="Proteomes" id="UP000002139"/>
    </source>
</evidence>
<dbReference type="KEGG" id="scl:sce7192"/>
<evidence type="ECO:0000313" key="1">
    <source>
        <dbReference type="EMBL" id="CAN97361.1"/>
    </source>
</evidence>
<dbReference type="HOGENOM" id="CLU_1625639_0_0_7"/>
<dbReference type="OrthoDB" id="5526804at2"/>
<accession>A9ES72</accession>
<keyword evidence="2" id="KW-1185">Reference proteome</keyword>
<organism evidence="1 2">
    <name type="scientific">Sorangium cellulosum (strain So ce56)</name>
    <name type="common">Polyangium cellulosum (strain So ce56)</name>
    <dbReference type="NCBI Taxonomy" id="448385"/>
    <lineage>
        <taxon>Bacteria</taxon>
        <taxon>Pseudomonadati</taxon>
        <taxon>Myxococcota</taxon>
        <taxon>Polyangia</taxon>
        <taxon>Polyangiales</taxon>
        <taxon>Polyangiaceae</taxon>
        <taxon>Sorangium</taxon>
    </lineage>
</organism>
<dbReference type="RefSeq" id="WP_012239800.1">
    <property type="nucleotide sequence ID" value="NC_010162.1"/>
</dbReference>